<organism evidence="5 6">
    <name type="scientific">Lophium mytilinum</name>
    <dbReference type="NCBI Taxonomy" id="390894"/>
    <lineage>
        <taxon>Eukaryota</taxon>
        <taxon>Fungi</taxon>
        <taxon>Dikarya</taxon>
        <taxon>Ascomycota</taxon>
        <taxon>Pezizomycotina</taxon>
        <taxon>Dothideomycetes</taxon>
        <taxon>Pleosporomycetidae</taxon>
        <taxon>Mytilinidiales</taxon>
        <taxon>Mytilinidiaceae</taxon>
        <taxon>Lophium</taxon>
    </lineage>
</organism>
<dbReference type="OrthoDB" id="2270193at2759"/>
<dbReference type="EMBL" id="MU004181">
    <property type="protein sequence ID" value="KAF2502887.1"/>
    <property type="molecule type" value="Genomic_DNA"/>
</dbReference>
<evidence type="ECO:0000256" key="3">
    <source>
        <dbReference type="SAM" id="MobiDB-lite"/>
    </source>
</evidence>
<keyword evidence="2" id="KW-0175">Coiled coil</keyword>
<keyword evidence="6" id="KW-1185">Reference proteome</keyword>
<name>A0A6A6RHF6_9PEZI</name>
<dbReference type="AlphaFoldDB" id="A0A6A6RHF6"/>
<gene>
    <name evidence="5" type="ORF">BU16DRAFT_22082</name>
</gene>
<dbReference type="Pfam" id="PF25542">
    <property type="entry name" value="zf-CCCH_12"/>
    <property type="match status" value="1"/>
</dbReference>
<feature type="region of interest" description="Disordered" evidence="3">
    <location>
        <begin position="275"/>
        <end position="301"/>
    </location>
</feature>
<sequence>MNGYMDSSAVLAQIEGFKKSDGDRESLLMKLIKQLEDLKEKYEEKCDDHENERQSRRRLQRNCDDMKAQLTSARQTMESSPFVLALIDGDGLIFQDMLLSAGREGGSDAAHRLNAAIRTHILSLYENAGQWAIMVQIFANFEGLSHKLASLNIIKYPTELNAFAQSFSLNQPLFSFVDVGRGKERADHKIKETLRVFIVNPSCKHILFAGCHDYGYLPNLEPYKHDPAMSSRITLVESTPAQPVYSSLNMKIISFDDIFRNTPLPERAFMPMQQLKSSLPPTQPSSVATAPPPVQPPPVQPPPVRAPVIAQPVAKSPTPPADSTWASVGKTGITEKKISIASNKTPRRYIVFNADGERLDLPIAKADRASQDSLHQRIKKGKVCNDYHLKGRCENIGCPYSHAPRLTQMETLVLRNKARGLSCVQGSDCFDFNCYFGHVCANYYCDGGPQCYFGHRHKDQMDTAPAKKYYEDGTEEDVPYPG</sequence>
<dbReference type="PANTHER" id="PTHR37543:SF1">
    <property type="entry name" value="CCCH ZINC FINGER DNA BINDING PROTEIN (AFU_ORTHOLOGUE AFUA_5G12760)"/>
    <property type="match status" value="1"/>
</dbReference>
<dbReference type="Pfam" id="PF25540">
    <property type="entry name" value="DUF7923"/>
    <property type="match status" value="1"/>
</dbReference>
<evidence type="ECO:0000259" key="4">
    <source>
        <dbReference type="PROSITE" id="PS50103"/>
    </source>
</evidence>
<feature type="zinc finger region" description="C3H1-type" evidence="1">
    <location>
        <begin position="378"/>
        <end position="405"/>
    </location>
</feature>
<evidence type="ECO:0000256" key="2">
    <source>
        <dbReference type="SAM" id="Coils"/>
    </source>
</evidence>
<dbReference type="InterPro" id="IPR057683">
    <property type="entry name" value="DUF7923"/>
</dbReference>
<keyword evidence="1" id="KW-0862">Zinc</keyword>
<proteinExistence type="predicted"/>
<keyword evidence="1" id="KW-0863">Zinc-finger</keyword>
<keyword evidence="1" id="KW-0479">Metal-binding</keyword>
<dbReference type="PROSITE" id="PS50103">
    <property type="entry name" value="ZF_C3H1"/>
    <property type="match status" value="1"/>
</dbReference>
<feature type="coiled-coil region" evidence="2">
    <location>
        <begin position="25"/>
        <end position="76"/>
    </location>
</feature>
<evidence type="ECO:0000313" key="5">
    <source>
        <dbReference type="EMBL" id="KAF2502887.1"/>
    </source>
</evidence>
<dbReference type="PANTHER" id="PTHR37543">
    <property type="entry name" value="CCCH ZINC FINGER DNA BINDING PROTEIN (AFU_ORTHOLOGUE AFUA_5G12760)"/>
    <property type="match status" value="1"/>
</dbReference>
<feature type="domain" description="C3H1-type" evidence="4">
    <location>
        <begin position="378"/>
        <end position="405"/>
    </location>
</feature>
<accession>A0A6A6RHF6</accession>
<evidence type="ECO:0000256" key="1">
    <source>
        <dbReference type="PROSITE-ProRule" id="PRU00723"/>
    </source>
</evidence>
<dbReference type="Proteomes" id="UP000799750">
    <property type="component" value="Unassembled WGS sequence"/>
</dbReference>
<protein>
    <recommendedName>
        <fullName evidence="4">C3H1-type domain-containing protein</fullName>
    </recommendedName>
</protein>
<reference evidence="5" key="1">
    <citation type="journal article" date="2020" name="Stud. Mycol.">
        <title>101 Dothideomycetes genomes: a test case for predicting lifestyles and emergence of pathogens.</title>
        <authorList>
            <person name="Haridas S."/>
            <person name="Albert R."/>
            <person name="Binder M."/>
            <person name="Bloem J."/>
            <person name="Labutti K."/>
            <person name="Salamov A."/>
            <person name="Andreopoulos B."/>
            <person name="Baker S."/>
            <person name="Barry K."/>
            <person name="Bills G."/>
            <person name="Bluhm B."/>
            <person name="Cannon C."/>
            <person name="Castanera R."/>
            <person name="Culley D."/>
            <person name="Daum C."/>
            <person name="Ezra D."/>
            <person name="Gonzalez J."/>
            <person name="Henrissat B."/>
            <person name="Kuo A."/>
            <person name="Liang C."/>
            <person name="Lipzen A."/>
            <person name="Lutzoni F."/>
            <person name="Magnuson J."/>
            <person name="Mondo S."/>
            <person name="Nolan M."/>
            <person name="Ohm R."/>
            <person name="Pangilinan J."/>
            <person name="Park H.-J."/>
            <person name="Ramirez L."/>
            <person name="Alfaro M."/>
            <person name="Sun H."/>
            <person name="Tritt A."/>
            <person name="Yoshinaga Y."/>
            <person name="Zwiers L.-H."/>
            <person name="Turgeon B."/>
            <person name="Goodwin S."/>
            <person name="Spatafora J."/>
            <person name="Crous P."/>
            <person name="Grigoriev I."/>
        </authorList>
    </citation>
    <scope>NUCLEOTIDE SEQUENCE</scope>
    <source>
        <strain evidence="5">CBS 269.34</strain>
    </source>
</reference>
<dbReference type="GO" id="GO:0008270">
    <property type="term" value="F:zinc ion binding"/>
    <property type="evidence" value="ECO:0007669"/>
    <property type="project" value="UniProtKB-KW"/>
</dbReference>
<dbReference type="InterPro" id="IPR057654">
    <property type="entry name" value="Znf-CCCH_tandem"/>
</dbReference>
<dbReference type="InterPro" id="IPR000571">
    <property type="entry name" value="Znf_CCCH"/>
</dbReference>
<feature type="compositionally biased region" description="Pro residues" evidence="3">
    <location>
        <begin position="290"/>
        <end position="301"/>
    </location>
</feature>
<dbReference type="Pfam" id="PF25543">
    <property type="entry name" value="zf-CCCH_tandem"/>
    <property type="match status" value="1"/>
</dbReference>
<evidence type="ECO:0000313" key="6">
    <source>
        <dbReference type="Proteomes" id="UP000799750"/>
    </source>
</evidence>